<dbReference type="Proteomes" id="UP000580910">
    <property type="component" value="Unassembled WGS sequence"/>
</dbReference>
<keyword evidence="3" id="KW-1185">Reference proteome</keyword>
<dbReference type="RefSeq" id="WP_182540583.1">
    <property type="nucleotide sequence ID" value="NZ_JACGXA010000001.1"/>
</dbReference>
<proteinExistence type="predicted"/>
<accession>A0A7W3J1W5</accession>
<evidence type="ECO:0000313" key="3">
    <source>
        <dbReference type="Proteomes" id="UP000580910"/>
    </source>
</evidence>
<dbReference type="EMBL" id="JACGXA010000001">
    <property type="protein sequence ID" value="MBA8804788.1"/>
    <property type="molecule type" value="Genomic_DNA"/>
</dbReference>
<comment type="caution">
    <text evidence="2">The sequence shown here is derived from an EMBL/GenBank/DDBJ whole genome shotgun (WGS) entry which is preliminary data.</text>
</comment>
<sequence length="237" mass="23833">MSSSRPPSSPARGRTLPVLLAALVLIGGANVAAYAANGHPLLLGTSNTATHPTALKNTGSGAALSLKARPGSPPLAVTTTKKVNKLNADLVDGLSGKQMENAAYEYVLPTGGPAASSLQVSLPGLPAGTYLATYSVITTTSSPPACYLTRSTSPGGAFEYGTTGGTYSTNTASAVVDQDLATPVTLVCFGSTFSVYAGGDVDSRIVLTPISRLVSAPATAARHAPPGARHQGPATRR</sequence>
<dbReference type="AlphaFoldDB" id="A0A7W3J1W5"/>
<name>A0A7W3J1W5_9ACTN</name>
<reference evidence="2 3" key="1">
    <citation type="submission" date="2020-07" db="EMBL/GenBank/DDBJ databases">
        <title>Sequencing the genomes of 1000 actinobacteria strains.</title>
        <authorList>
            <person name="Klenk H.-P."/>
        </authorList>
    </citation>
    <scope>NUCLEOTIDE SEQUENCE [LARGE SCALE GENOMIC DNA]</scope>
    <source>
        <strain evidence="2 3">DSM 21349</strain>
    </source>
</reference>
<feature type="region of interest" description="Disordered" evidence="1">
    <location>
        <begin position="218"/>
        <end position="237"/>
    </location>
</feature>
<protein>
    <submittedName>
        <fullName evidence="2">Uncharacterized protein</fullName>
    </submittedName>
</protein>
<evidence type="ECO:0000256" key="1">
    <source>
        <dbReference type="SAM" id="MobiDB-lite"/>
    </source>
</evidence>
<evidence type="ECO:0000313" key="2">
    <source>
        <dbReference type="EMBL" id="MBA8804788.1"/>
    </source>
</evidence>
<organism evidence="2 3">
    <name type="scientific">Nocardioides ginsengisegetis</name>
    <dbReference type="NCBI Taxonomy" id="661491"/>
    <lineage>
        <taxon>Bacteria</taxon>
        <taxon>Bacillati</taxon>
        <taxon>Actinomycetota</taxon>
        <taxon>Actinomycetes</taxon>
        <taxon>Propionibacteriales</taxon>
        <taxon>Nocardioidaceae</taxon>
        <taxon>Nocardioides</taxon>
    </lineage>
</organism>
<gene>
    <name evidence="2" type="ORF">FB382_003079</name>
</gene>